<reference evidence="2 3" key="1">
    <citation type="journal article" date="2022" name="bioRxiv">
        <title>Genomics of Preaxostyla Flagellates Illuminates Evolutionary Transitions and the Path Towards Mitochondrial Loss.</title>
        <authorList>
            <person name="Novak L.V.F."/>
            <person name="Treitli S.C."/>
            <person name="Pyrih J."/>
            <person name="Halakuc P."/>
            <person name="Pipaliya S.V."/>
            <person name="Vacek V."/>
            <person name="Brzon O."/>
            <person name="Soukal P."/>
            <person name="Eme L."/>
            <person name="Dacks J.B."/>
            <person name="Karnkowska A."/>
            <person name="Elias M."/>
            <person name="Hampl V."/>
        </authorList>
    </citation>
    <scope>NUCLEOTIDE SEQUENCE [LARGE SCALE GENOMIC DNA]</scope>
    <source>
        <strain evidence="2">NAU3</strain>
        <tissue evidence="2">Gut</tissue>
    </source>
</reference>
<gene>
    <name evidence="2" type="ORF">BLNAU_9974</name>
</gene>
<dbReference type="EMBL" id="JARBJD010000071">
    <property type="protein sequence ID" value="KAK2955043.1"/>
    <property type="molecule type" value="Genomic_DNA"/>
</dbReference>
<dbReference type="SUPFAM" id="SSF52218">
    <property type="entry name" value="Flavoproteins"/>
    <property type="match status" value="1"/>
</dbReference>
<dbReference type="InterPro" id="IPR029039">
    <property type="entry name" value="Flavoprotein-like_sf"/>
</dbReference>
<name>A0ABQ9XU94_9EUKA</name>
<comment type="caution">
    <text evidence="2">The sequence shown here is derived from an EMBL/GenBank/DDBJ whole genome shotgun (WGS) entry which is preliminary data.</text>
</comment>
<feature type="region of interest" description="Disordered" evidence="1">
    <location>
        <begin position="169"/>
        <end position="215"/>
    </location>
</feature>
<evidence type="ECO:0000256" key="1">
    <source>
        <dbReference type="SAM" id="MobiDB-lite"/>
    </source>
</evidence>
<evidence type="ECO:0000313" key="3">
    <source>
        <dbReference type="Proteomes" id="UP001281761"/>
    </source>
</evidence>
<keyword evidence="3" id="KW-1185">Reference proteome</keyword>
<dbReference type="Gene3D" id="3.40.50.360">
    <property type="match status" value="1"/>
</dbReference>
<evidence type="ECO:0008006" key="4">
    <source>
        <dbReference type="Google" id="ProtNLM"/>
    </source>
</evidence>
<organism evidence="2 3">
    <name type="scientific">Blattamonas nauphoetae</name>
    <dbReference type="NCBI Taxonomy" id="2049346"/>
    <lineage>
        <taxon>Eukaryota</taxon>
        <taxon>Metamonada</taxon>
        <taxon>Preaxostyla</taxon>
        <taxon>Oxymonadida</taxon>
        <taxon>Blattamonas</taxon>
    </lineage>
</organism>
<protein>
    <recommendedName>
        <fullName evidence="4">Flavodoxin</fullName>
    </recommendedName>
</protein>
<accession>A0ABQ9XU94</accession>
<proteinExistence type="predicted"/>
<sequence length="215" mass="23690">MTETHRKRVLILVTSITGTTENFARAIEKDLKSRTKDEIDVVFEKLKTSADGQSMAGSVWTMTKGVFSKGATKIDPMANSILDFDFVVFGGPVWAWDTPRFITYFLESLPIRDYKGEWFLFSTAESNFGKMEEGMEKVIGKKALEHGRSVSKDPNRDKTAAEFVSRILPHLGVTEAGDAPAPSGTAETDTNDGETSEQPAAEPQTQNEESGLKTD</sequence>
<evidence type="ECO:0000313" key="2">
    <source>
        <dbReference type="EMBL" id="KAK2955043.1"/>
    </source>
</evidence>
<dbReference type="Proteomes" id="UP001281761">
    <property type="component" value="Unassembled WGS sequence"/>
</dbReference>